<proteinExistence type="predicted"/>
<dbReference type="OrthoDB" id="2474611at2"/>
<name>A0A1N7N7N5_9BACL</name>
<dbReference type="GO" id="GO:0008967">
    <property type="term" value="F:phosphoglycolate phosphatase activity"/>
    <property type="evidence" value="ECO:0007669"/>
    <property type="project" value="TreeGrafter"/>
</dbReference>
<evidence type="ECO:0000313" key="2">
    <source>
        <dbReference type="Proteomes" id="UP000186795"/>
    </source>
</evidence>
<dbReference type="EMBL" id="FTOD01000008">
    <property type="protein sequence ID" value="SIS94209.1"/>
    <property type="molecule type" value="Genomic_DNA"/>
</dbReference>
<dbReference type="InterPro" id="IPR023214">
    <property type="entry name" value="HAD_sf"/>
</dbReference>
<dbReference type="InterPro" id="IPR050155">
    <property type="entry name" value="HAD-like_hydrolase_sf"/>
</dbReference>
<dbReference type="SUPFAM" id="SSF56784">
    <property type="entry name" value="HAD-like"/>
    <property type="match status" value="2"/>
</dbReference>
<dbReference type="Gene3D" id="3.40.50.1000">
    <property type="entry name" value="HAD superfamily/HAD-like"/>
    <property type="match status" value="1"/>
</dbReference>
<dbReference type="PANTHER" id="PTHR43434:SF1">
    <property type="entry name" value="PHOSPHOGLYCOLATE PHOSPHATASE"/>
    <property type="match status" value="1"/>
</dbReference>
<protein>
    <submittedName>
        <fullName evidence="1">Phosphoglycolate phosphatase, HAD superfamily</fullName>
    </submittedName>
</protein>
<dbReference type="PANTHER" id="PTHR43434">
    <property type="entry name" value="PHOSPHOGLYCOLATE PHOSPHATASE"/>
    <property type="match status" value="1"/>
</dbReference>
<dbReference type="Pfam" id="PF13242">
    <property type="entry name" value="Hydrolase_like"/>
    <property type="match status" value="1"/>
</dbReference>
<dbReference type="SFLD" id="SFLDS00003">
    <property type="entry name" value="Haloacid_Dehalogenase"/>
    <property type="match status" value="1"/>
</dbReference>
<accession>A0A1N7N7N5</accession>
<evidence type="ECO:0000313" key="1">
    <source>
        <dbReference type="EMBL" id="SIS94209.1"/>
    </source>
</evidence>
<dbReference type="GO" id="GO:0006281">
    <property type="term" value="P:DNA repair"/>
    <property type="evidence" value="ECO:0007669"/>
    <property type="project" value="TreeGrafter"/>
</dbReference>
<keyword evidence="2" id="KW-1185">Reference proteome</keyword>
<dbReference type="CDD" id="cd01427">
    <property type="entry name" value="HAD_like"/>
    <property type="match status" value="1"/>
</dbReference>
<dbReference type="SFLD" id="SFLDG01129">
    <property type="entry name" value="C1.5:_HAD__Beta-PGM__Phosphata"/>
    <property type="match status" value="1"/>
</dbReference>
<dbReference type="Proteomes" id="UP000186795">
    <property type="component" value="Unassembled WGS sequence"/>
</dbReference>
<sequence length="382" mass="42705">MYEMILFDVDGVLLSEKRCFDTTCLAVWELLYSDQALGLPGGDFTPSPDEETIRGVRRDVFDGEKVLEWLKAHGVNSNWDMVALLFGFQLQELLKQLFERQPEFVTRLLKEDLDRESLVRIGERFRGEGMEFLPRYGKVTECLEGMSPDRVDLPGQINRLARAWSGIQPSCFSHGGSLWKLGLDVYQEWYLGGDLYEKQEKKAPLHPEKIGFMKQEIPIVEPSAIRDMLDQLKQSGLTLGIGTGRPSLETQVPLEAMGWLPAFDPDRIVTASDVRRAEKGRSDLGPLGKPHPFTYLKAFGGGTFSDADTLAIRLPISDGERVLIVGDSVADLLAARQMGCHFAATLTGPSGEKARAKFEELGADYILQDVTEVLPLIRSLRK</sequence>
<dbReference type="AlphaFoldDB" id="A0A1N7N7N5"/>
<reference evidence="2" key="1">
    <citation type="submission" date="2017-01" db="EMBL/GenBank/DDBJ databases">
        <authorList>
            <person name="Varghese N."/>
            <person name="Submissions S."/>
        </authorList>
    </citation>
    <scope>NUCLEOTIDE SEQUENCE [LARGE SCALE GENOMIC DNA]</scope>
    <source>
        <strain evidence="2">DSM 45196</strain>
    </source>
</reference>
<dbReference type="RefSeq" id="WP_009709993.1">
    <property type="nucleotide sequence ID" value="NZ_CP048103.1"/>
</dbReference>
<organism evidence="1 2">
    <name type="scientific">Kroppenstedtia eburnea</name>
    <dbReference type="NCBI Taxonomy" id="714067"/>
    <lineage>
        <taxon>Bacteria</taxon>
        <taxon>Bacillati</taxon>
        <taxon>Bacillota</taxon>
        <taxon>Bacilli</taxon>
        <taxon>Bacillales</taxon>
        <taxon>Thermoactinomycetaceae</taxon>
        <taxon>Kroppenstedtia</taxon>
    </lineage>
</organism>
<gene>
    <name evidence="1" type="ORF">SAMN05421790_10818</name>
</gene>
<dbReference type="InterPro" id="IPR036412">
    <property type="entry name" value="HAD-like_sf"/>
</dbReference>